<dbReference type="RefSeq" id="WP_161347966.1">
    <property type="nucleotide sequence ID" value="NZ_BMGW01000011.1"/>
</dbReference>
<accession>A0A6L8VLH0</accession>
<dbReference type="CDD" id="cd00093">
    <property type="entry name" value="HTH_XRE"/>
    <property type="match status" value="1"/>
</dbReference>
<feature type="region of interest" description="Disordered" evidence="1">
    <location>
        <begin position="1"/>
        <end position="26"/>
    </location>
</feature>
<protein>
    <recommendedName>
        <fullName evidence="2">HTH cro/C1-type domain-containing protein</fullName>
    </recommendedName>
</protein>
<gene>
    <name evidence="3" type="ORF">GS660_15885</name>
</gene>
<name>A0A6L8VLH0_9RHOB</name>
<dbReference type="Proteomes" id="UP000477083">
    <property type="component" value="Unassembled WGS sequence"/>
</dbReference>
<dbReference type="EMBL" id="WWNR01000011">
    <property type="protein sequence ID" value="MZQ90576.1"/>
    <property type="molecule type" value="Genomic_DNA"/>
</dbReference>
<feature type="domain" description="HTH cro/C1-type" evidence="2">
    <location>
        <begin position="41"/>
        <end position="87"/>
    </location>
</feature>
<evidence type="ECO:0000256" key="1">
    <source>
        <dbReference type="SAM" id="MobiDB-lite"/>
    </source>
</evidence>
<dbReference type="Gene3D" id="1.10.260.40">
    <property type="entry name" value="lambda repressor-like DNA-binding domains"/>
    <property type="match status" value="1"/>
</dbReference>
<dbReference type="SUPFAM" id="SSF47413">
    <property type="entry name" value="lambda repressor-like DNA-binding domains"/>
    <property type="match status" value="1"/>
</dbReference>
<sequence length="107" mass="11929">MPERTAEPFAADRAAQRPAGAGPCPTPQQLRAMFGHNLRQMVAREPTVADLCRRLGSNRSQFNCHLQGEAFPRPDILHRICAHFGVDARILLEPLATQRPAPAPRRR</sequence>
<organism evidence="3 4">
    <name type="scientific">Frigidibacter albus</name>
    <dbReference type="NCBI Taxonomy" id="1465486"/>
    <lineage>
        <taxon>Bacteria</taxon>
        <taxon>Pseudomonadati</taxon>
        <taxon>Pseudomonadota</taxon>
        <taxon>Alphaproteobacteria</taxon>
        <taxon>Rhodobacterales</taxon>
        <taxon>Paracoccaceae</taxon>
        <taxon>Frigidibacter</taxon>
    </lineage>
</organism>
<dbReference type="InterPro" id="IPR010982">
    <property type="entry name" value="Lambda_DNA-bd_dom_sf"/>
</dbReference>
<reference evidence="3 4" key="1">
    <citation type="submission" date="2020-01" db="EMBL/GenBank/DDBJ databases">
        <title>Frigidibacter albus SP32T (=CGMCC 1.13995T).</title>
        <authorList>
            <person name="Liao X."/>
        </authorList>
    </citation>
    <scope>NUCLEOTIDE SEQUENCE [LARGE SCALE GENOMIC DNA]</scope>
    <source>
        <strain evidence="3 4">SP32</strain>
    </source>
</reference>
<evidence type="ECO:0000313" key="4">
    <source>
        <dbReference type="Proteomes" id="UP000477083"/>
    </source>
</evidence>
<feature type="compositionally biased region" description="Low complexity" evidence="1">
    <location>
        <begin position="11"/>
        <end position="23"/>
    </location>
</feature>
<keyword evidence="4" id="KW-1185">Reference proteome</keyword>
<proteinExistence type="predicted"/>
<evidence type="ECO:0000259" key="2">
    <source>
        <dbReference type="Pfam" id="PF13443"/>
    </source>
</evidence>
<comment type="caution">
    <text evidence="3">The sequence shown here is derived from an EMBL/GenBank/DDBJ whole genome shotgun (WGS) entry which is preliminary data.</text>
</comment>
<dbReference type="GO" id="GO:0003677">
    <property type="term" value="F:DNA binding"/>
    <property type="evidence" value="ECO:0007669"/>
    <property type="project" value="InterPro"/>
</dbReference>
<dbReference type="Pfam" id="PF13443">
    <property type="entry name" value="HTH_26"/>
    <property type="match status" value="1"/>
</dbReference>
<evidence type="ECO:0000313" key="3">
    <source>
        <dbReference type="EMBL" id="MZQ90576.1"/>
    </source>
</evidence>
<dbReference type="InterPro" id="IPR001387">
    <property type="entry name" value="Cro/C1-type_HTH"/>
</dbReference>
<dbReference type="OrthoDB" id="8902678at2"/>
<dbReference type="AlphaFoldDB" id="A0A6L8VLH0"/>